<reference evidence="2" key="1">
    <citation type="journal article" date="2019" name="Int. J. Syst. Evol. Microbiol.">
        <title>The Global Catalogue of Microorganisms (GCM) 10K type strain sequencing project: providing services to taxonomists for standard genome sequencing and annotation.</title>
        <authorList>
            <consortium name="The Broad Institute Genomics Platform"/>
            <consortium name="The Broad Institute Genome Sequencing Center for Infectious Disease"/>
            <person name="Wu L."/>
            <person name="Ma J."/>
        </authorList>
    </citation>
    <scope>NUCLEOTIDE SEQUENCE [LARGE SCALE GENOMIC DNA]</scope>
    <source>
        <strain evidence="2">JCM 4855</strain>
    </source>
</reference>
<accession>A0ABW2EDZ7</accession>
<proteinExistence type="predicted"/>
<dbReference type="InterPro" id="IPR014347">
    <property type="entry name" value="Tautomerase/MIF_sf"/>
</dbReference>
<dbReference type="Proteomes" id="UP001596409">
    <property type="component" value="Unassembled WGS sequence"/>
</dbReference>
<name>A0ABW2EDZ7_9ACTN</name>
<evidence type="ECO:0000313" key="1">
    <source>
        <dbReference type="EMBL" id="MFC7016633.1"/>
    </source>
</evidence>
<dbReference type="Gene3D" id="3.30.429.10">
    <property type="entry name" value="Macrophage Migration Inhibitory Factor"/>
    <property type="match status" value="1"/>
</dbReference>
<organism evidence="1 2">
    <name type="scientific">Streptomyces viridiviolaceus</name>
    <dbReference type="NCBI Taxonomy" id="68282"/>
    <lineage>
        <taxon>Bacteria</taxon>
        <taxon>Bacillati</taxon>
        <taxon>Actinomycetota</taxon>
        <taxon>Actinomycetes</taxon>
        <taxon>Kitasatosporales</taxon>
        <taxon>Streptomycetaceae</taxon>
        <taxon>Streptomyces</taxon>
    </lineage>
</organism>
<keyword evidence="2" id="KW-1185">Reference proteome</keyword>
<dbReference type="EMBL" id="JBHSYM010000081">
    <property type="protein sequence ID" value="MFC7016633.1"/>
    <property type="molecule type" value="Genomic_DNA"/>
</dbReference>
<evidence type="ECO:0008006" key="3">
    <source>
        <dbReference type="Google" id="ProtNLM"/>
    </source>
</evidence>
<sequence length="127" mass="13098">MPHFTVHLSEETLDGTVEPKLIAALTDAVGSVYGEEFRRLVGVDLIGVPQHRRGLGGVPTDADAPLVTFSLREAALHLPQVPEAPARLVAAITGALAGVLGEGVREQTVVSLTGVPDGRSGVGGTLM</sequence>
<dbReference type="RefSeq" id="WP_189872549.1">
    <property type="nucleotide sequence ID" value="NZ_BMWA01000010.1"/>
</dbReference>
<evidence type="ECO:0000313" key="2">
    <source>
        <dbReference type="Proteomes" id="UP001596409"/>
    </source>
</evidence>
<protein>
    <recommendedName>
        <fullName evidence="3">4-oxalocrotonate tautomerase domain-containing protein</fullName>
    </recommendedName>
</protein>
<gene>
    <name evidence="1" type="ORF">ACFQMH_34065</name>
</gene>
<comment type="caution">
    <text evidence="1">The sequence shown here is derived from an EMBL/GenBank/DDBJ whole genome shotgun (WGS) entry which is preliminary data.</text>
</comment>